<comment type="caution">
    <text evidence="1">The sequence shown here is derived from an EMBL/GenBank/DDBJ whole genome shotgun (WGS) entry which is preliminary data.</text>
</comment>
<accession>A0ABD4A287</accession>
<organism evidence="1 2">
    <name type="scientific">Caldibacillus thermoamylovorans</name>
    <dbReference type="NCBI Taxonomy" id="35841"/>
    <lineage>
        <taxon>Bacteria</taxon>
        <taxon>Bacillati</taxon>
        <taxon>Bacillota</taxon>
        <taxon>Bacilli</taxon>
        <taxon>Bacillales</taxon>
        <taxon>Bacillaceae</taxon>
        <taxon>Caldibacillus</taxon>
    </lineage>
</organism>
<dbReference type="AlphaFoldDB" id="A0ABD4A287"/>
<sequence length="42" mass="4987">MQESYDRRAFSMPKNFPEKTGMLAHGFYVSKSNQPLFFLKKE</sequence>
<evidence type="ECO:0000313" key="2">
    <source>
        <dbReference type="Proteomes" id="UP000032076"/>
    </source>
</evidence>
<proteinExistence type="predicted"/>
<name>A0ABD4A287_9BACI</name>
<dbReference type="EMBL" id="JXLU01000147">
    <property type="protein sequence ID" value="KIO70133.1"/>
    <property type="molecule type" value="Genomic_DNA"/>
</dbReference>
<protein>
    <submittedName>
        <fullName evidence="1">Uncharacterized protein</fullName>
    </submittedName>
</protein>
<evidence type="ECO:0000313" key="1">
    <source>
        <dbReference type="EMBL" id="KIO70133.1"/>
    </source>
</evidence>
<reference evidence="1 2" key="1">
    <citation type="submission" date="2015-01" db="EMBL/GenBank/DDBJ databases">
        <title>Draft Genome Sequences of Four Bacillus thermoamylovorans Strains, Isolated From Food Products.</title>
        <authorList>
            <person name="Krawcyk A.O."/>
            <person name="Berendsen E.M."/>
            <person name="Eijlander R.T."/>
            <person name="de Jong A."/>
            <person name="Wells-Bennik M."/>
            <person name="Kuipers O.P."/>
        </authorList>
    </citation>
    <scope>NUCLEOTIDE SEQUENCE [LARGE SCALE GENOMIC DNA]</scope>
    <source>
        <strain evidence="1 2">B4167</strain>
    </source>
</reference>
<gene>
    <name evidence="1" type="ORF">B4167_0825</name>
</gene>
<dbReference type="Proteomes" id="UP000032076">
    <property type="component" value="Unassembled WGS sequence"/>
</dbReference>